<evidence type="ECO:0000313" key="3">
    <source>
        <dbReference type="Proteomes" id="UP000036426"/>
    </source>
</evidence>
<dbReference type="AlphaFoldDB" id="A0A0J1GQJ5"/>
<reference evidence="2 3" key="1">
    <citation type="submission" date="2015-05" db="EMBL/GenBank/DDBJ databases">
        <title>Photobacterium galathea sp. nov.</title>
        <authorList>
            <person name="Machado H."/>
            <person name="Gram L."/>
        </authorList>
    </citation>
    <scope>NUCLEOTIDE SEQUENCE [LARGE SCALE GENOMIC DNA]</scope>
    <source>
        <strain evidence="2 3">DSM 25995</strain>
    </source>
</reference>
<evidence type="ECO:0000313" key="2">
    <source>
        <dbReference type="EMBL" id="KLV01916.1"/>
    </source>
</evidence>
<evidence type="ECO:0000256" key="1">
    <source>
        <dbReference type="SAM" id="SignalP"/>
    </source>
</evidence>
<organism evidence="2 3">
    <name type="scientific">Photobacterium aphoticum</name>
    <dbReference type="NCBI Taxonomy" id="754436"/>
    <lineage>
        <taxon>Bacteria</taxon>
        <taxon>Pseudomonadati</taxon>
        <taxon>Pseudomonadota</taxon>
        <taxon>Gammaproteobacteria</taxon>
        <taxon>Vibrionales</taxon>
        <taxon>Vibrionaceae</taxon>
        <taxon>Photobacterium</taxon>
    </lineage>
</organism>
<accession>A0A0J1GQJ5</accession>
<keyword evidence="1" id="KW-0732">Signal</keyword>
<feature type="signal peptide" evidence="1">
    <location>
        <begin position="1"/>
        <end position="34"/>
    </location>
</feature>
<sequence>MGTRVNVCKDMRAGIKVGVLLLSSLVFCPPLAIASENDGITSIPQPQTQLQTQTKTQTKTQAVASSASDNAAVQSVFIAYGDGMMTRFDDDKAQSMLASAGHMFAQEVHDQLKAKGVNVQAYRNSDIGLNEPQFLSRVIAKNPAASGIVVSVIFENDGTNYRLFLAPKHFPLEYSSKKSVKIGKITQKEYTLQSNTFDGSELAFSALAEAYIEDIATQLGLPKS</sequence>
<gene>
    <name evidence="2" type="ORF">ABT58_05780</name>
</gene>
<protein>
    <submittedName>
        <fullName evidence="2">Uncharacterized protein</fullName>
    </submittedName>
</protein>
<dbReference type="EMBL" id="LDOV01000010">
    <property type="protein sequence ID" value="KLV01916.1"/>
    <property type="molecule type" value="Genomic_DNA"/>
</dbReference>
<dbReference type="PATRIC" id="fig|754436.4.peg.1226"/>
<keyword evidence="3" id="KW-1185">Reference proteome</keyword>
<feature type="chain" id="PRO_5005251854" evidence="1">
    <location>
        <begin position="35"/>
        <end position="224"/>
    </location>
</feature>
<comment type="caution">
    <text evidence="2">The sequence shown here is derived from an EMBL/GenBank/DDBJ whole genome shotgun (WGS) entry which is preliminary data.</text>
</comment>
<proteinExistence type="predicted"/>
<name>A0A0J1GQJ5_9GAMM</name>
<dbReference type="Proteomes" id="UP000036426">
    <property type="component" value="Unassembled WGS sequence"/>
</dbReference>